<dbReference type="CTD" id="78773073"/>
<dbReference type="EMBL" id="WUAV01000001">
    <property type="protein sequence ID" value="KAF1768545.1"/>
    <property type="molecule type" value="Genomic_DNA"/>
</dbReference>
<reference evidence="1 2" key="1">
    <citation type="submission" date="2019-12" db="EMBL/GenBank/DDBJ databases">
        <title>Chromosome-level assembly of the Caenorhabditis remanei genome.</title>
        <authorList>
            <person name="Teterina A.A."/>
            <person name="Willis J.H."/>
            <person name="Phillips P.C."/>
        </authorList>
    </citation>
    <scope>NUCLEOTIDE SEQUENCE [LARGE SCALE GENOMIC DNA]</scope>
    <source>
        <strain evidence="1 2">PX506</strain>
        <tissue evidence="1">Whole organism</tissue>
    </source>
</reference>
<sequence length="86" mass="8115">MSNGYPAVPGSFGSGRLIQASFAVLCSDVIGSAGAGPGGIGGGGKAPGGAVTGGNGYGGIGGMLRSKLSVKIEGLAMGNKESNEKT</sequence>
<evidence type="ECO:0000313" key="2">
    <source>
        <dbReference type="Proteomes" id="UP000483820"/>
    </source>
</evidence>
<comment type="caution">
    <text evidence="1">The sequence shown here is derived from an EMBL/GenBank/DDBJ whole genome shotgun (WGS) entry which is preliminary data.</text>
</comment>
<dbReference type="RefSeq" id="XP_053591082.1">
    <property type="nucleotide sequence ID" value="XM_053722437.1"/>
</dbReference>
<gene>
    <name evidence="1" type="ORF">GCK72_000357</name>
</gene>
<dbReference type="AlphaFoldDB" id="A0A6A5HLW2"/>
<accession>A0A6A5HLW2</accession>
<dbReference type="KEGG" id="crq:GCK72_000357"/>
<dbReference type="GeneID" id="78773073"/>
<dbReference type="Proteomes" id="UP000483820">
    <property type="component" value="Chromosome I"/>
</dbReference>
<evidence type="ECO:0000313" key="1">
    <source>
        <dbReference type="EMBL" id="KAF1768545.1"/>
    </source>
</evidence>
<protein>
    <submittedName>
        <fullName evidence="1">Uncharacterized protein</fullName>
    </submittedName>
</protein>
<organism evidence="1 2">
    <name type="scientific">Caenorhabditis remanei</name>
    <name type="common">Caenorhabditis vulgaris</name>
    <dbReference type="NCBI Taxonomy" id="31234"/>
    <lineage>
        <taxon>Eukaryota</taxon>
        <taxon>Metazoa</taxon>
        <taxon>Ecdysozoa</taxon>
        <taxon>Nematoda</taxon>
        <taxon>Chromadorea</taxon>
        <taxon>Rhabditida</taxon>
        <taxon>Rhabditina</taxon>
        <taxon>Rhabditomorpha</taxon>
        <taxon>Rhabditoidea</taxon>
        <taxon>Rhabditidae</taxon>
        <taxon>Peloderinae</taxon>
        <taxon>Caenorhabditis</taxon>
    </lineage>
</organism>
<name>A0A6A5HLW2_CAERE</name>
<proteinExistence type="predicted"/>